<protein>
    <submittedName>
        <fullName evidence="2">AAA family ATPase</fullName>
    </submittedName>
</protein>
<dbReference type="InterPro" id="IPR018631">
    <property type="entry name" value="AAA-ATPase-like_dom"/>
</dbReference>
<dbReference type="Pfam" id="PF08011">
    <property type="entry name" value="PDDEXK_9"/>
    <property type="match status" value="1"/>
</dbReference>
<evidence type="ECO:0000259" key="1">
    <source>
        <dbReference type="Pfam" id="PF09820"/>
    </source>
</evidence>
<dbReference type="KEGG" id="eaj:Q3M24_06780"/>
<dbReference type="AlphaFoldDB" id="A0AAU8LZ96"/>
<reference evidence="2" key="2">
    <citation type="submission" date="2024-06" db="EMBL/GenBank/DDBJ databases">
        <authorList>
            <person name="Plum-Jensen L.E."/>
            <person name="Schramm A."/>
            <person name="Marshall I.P.G."/>
        </authorList>
    </citation>
    <scope>NUCLEOTIDE SEQUENCE</scope>
    <source>
        <strain evidence="2">Rat1</strain>
    </source>
</reference>
<dbReference type="InterPro" id="IPR012547">
    <property type="entry name" value="PDDEXK_9"/>
</dbReference>
<organism evidence="2">
    <name type="scientific">Candidatus Electrothrix aestuarii</name>
    <dbReference type="NCBI Taxonomy" id="3062594"/>
    <lineage>
        <taxon>Bacteria</taxon>
        <taxon>Pseudomonadati</taxon>
        <taxon>Thermodesulfobacteriota</taxon>
        <taxon>Desulfobulbia</taxon>
        <taxon>Desulfobulbales</taxon>
        <taxon>Desulfobulbaceae</taxon>
        <taxon>Candidatus Electrothrix</taxon>
    </lineage>
</organism>
<feature type="domain" description="AAA-ATPase-like" evidence="1">
    <location>
        <begin position="4"/>
        <end position="220"/>
    </location>
</feature>
<name>A0AAU8LZ96_9BACT</name>
<gene>
    <name evidence="2" type="ORF">Q3M24_06780</name>
</gene>
<dbReference type="PANTHER" id="PTHR34825:SF2">
    <property type="entry name" value="AAA-ATPASE-LIKE DOMAIN-CONTAINING PROTEIN"/>
    <property type="match status" value="1"/>
</dbReference>
<sequence length="564" mass="65538">MKTPYGISNFKSLITEGYLYVDKTPFIETLENQGKYNILLRPRRFGKTLFLSTLWHYYDIRFKDSFEELFSKLAIGKDPTPLRNSYQILFMEFSGISIKDEESIERDFAFEVSRRLRNFLEEYEYPAEAIRRVEAQSTPALMMKAFLGIVKDAKIYLLIDEYDHFANAVLGEDQELFCAIVGKGGFVRAFYETVKTATMEGIIDRLFITGVTSITLDSMTSGFNIGKNLSLDKEFNQAMGFTRQEVTDMISPLVDLCGLDSTEIIQTLRAWYNGYLFSSRAEETVYNPDMILYFVDRFDAVECRFPERMLDDNIASDYGKIMRLFGIGDREKNFQILEELITEGEIIGRHKGKLDLDTNKPFERNDFISLLLYMGFITLSGSVLSQYRYRVPNYVVQKLYYDYFRTEIEQRGRITVSSRAVENAVTELALHNNIKPLIKEISNVLALFSNRDFMRMDEKHIKAVILTLLYQSEVYFIQSEAEVNQHYPDILLLERNPIEVRYQFLFELKYSKKKAGKRGLEEKRTEGIEQIKAYQQLAEVKKLPKLKSYLLLTDGSTIEAVAIE</sequence>
<accession>A0AAU8LZ96</accession>
<proteinExistence type="predicted"/>
<dbReference type="PANTHER" id="PTHR34825">
    <property type="entry name" value="CONSERVED PROTEIN, WITH A WEAK D-GALACTARATE DEHYDRATASE/ALTRONATE HYDROLASE DOMAIN"/>
    <property type="match status" value="1"/>
</dbReference>
<dbReference type="EMBL" id="CP159373">
    <property type="protein sequence ID" value="XCN74445.1"/>
    <property type="molecule type" value="Genomic_DNA"/>
</dbReference>
<dbReference type="Pfam" id="PF09820">
    <property type="entry name" value="AAA-ATPase_like"/>
    <property type="match status" value="1"/>
</dbReference>
<evidence type="ECO:0000313" key="2">
    <source>
        <dbReference type="EMBL" id="XCN74445.1"/>
    </source>
</evidence>
<reference evidence="2" key="1">
    <citation type="journal article" date="2024" name="Syst. Appl. Microbiol.">
        <title>First single-strain enrichments of Electrothrix cable bacteria, description of E. aestuarii sp. nov. and E. rattekaaiensis sp. nov., and proposal of a cable bacteria taxonomy following the rules of the SeqCode.</title>
        <authorList>
            <person name="Plum-Jensen L.E."/>
            <person name="Schramm A."/>
            <person name="Marshall I.P.G."/>
        </authorList>
    </citation>
    <scope>NUCLEOTIDE SEQUENCE</scope>
    <source>
        <strain evidence="2">Rat1</strain>
    </source>
</reference>